<evidence type="ECO:0000313" key="2">
    <source>
        <dbReference type="Proteomes" id="UP000049023"/>
    </source>
</evidence>
<proteinExistence type="predicted"/>
<name>A0A655ANM1_MYCTX</name>
<gene>
    <name evidence="1" type="ORF">ERS027661_04341</name>
</gene>
<sequence>MVGAIATAGNVGGAAATGASAGIAAGCMPAKPDSPANPVTAPKLEMTEPSATASNCGDWLNASTICTMWVG</sequence>
<organism evidence="1 2">
    <name type="scientific">Mycobacterium tuberculosis</name>
    <dbReference type="NCBI Taxonomy" id="1773"/>
    <lineage>
        <taxon>Bacteria</taxon>
        <taxon>Bacillati</taxon>
        <taxon>Actinomycetota</taxon>
        <taxon>Actinomycetes</taxon>
        <taxon>Mycobacteriales</taxon>
        <taxon>Mycobacteriaceae</taxon>
        <taxon>Mycobacterium</taxon>
        <taxon>Mycobacterium tuberculosis complex</taxon>
    </lineage>
</organism>
<protein>
    <submittedName>
        <fullName evidence="1">Uncharacterized protein</fullName>
    </submittedName>
</protein>
<accession>A0A655ANM1</accession>
<dbReference type="EMBL" id="CNFU01001439">
    <property type="protein sequence ID" value="CKT42965.1"/>
    <property type="molecule type" value="Genomic_DNA"/>
</dbReference>
<evidence type="ECO:0000313" key="1">
    <source>
        <dbReference type="EMBL" id="CKT42965.1"/>
    </source>
</evidence>
<dbReference type="AlphaFoldDB" id="A0A655ANM1"/>
<dbReference type="Proteomes" id="UP000049023">
    <property type="component" value="Unassembled WGS sequence"/>
</dbReference>
<reference evidence="1 2" key="1">
    <citation type="submission" date="2015-03" db="EMBL/GenBank/DDBJ databases">
        <authorList>
            <consortium name="Pathogen Informatics"/>
        </authorList>
    </citation>
    <scope>NUCLEOTIDE SEQUENCE [LARGE SCALE GENOMIC DNA]</scope>
    <source>
        <strain evidence="1 2">Bir 187</strain>
    </source>
</reference>